<dbReference type="RefSeq" id="WP_344492932.1">
    <property type="nucleotide sequence ID" value="NZ_BAAAUD010000014.1"/>
</dbReference>
<organism evidence="1 2">
    <name type="scientific">Streptomyces enissocaesilis</name>
    <dbReference type="NCBI Taxonomy" id="332589"/>
    <lineage>
        <taxon>Bacteria</taxon>
        <taxon>Bacillati</taxon>
        <taxon>Actinomycetota</taxon>
        <taxon>Actinomycetes</taxon>
        <taxon>Kitasatosporales</taxon>
        <taxon>Streptomycetaceae</taxon>
        <taxon>Streptomyces</taxon>
        <taxon>Streptomyces rochei group</taxon>
    </lineage>
</organism>
<evidence type="ECO:0000313" key="1">
    <source>
        <dbReference type="EMBL" id="GAA2932391.1"/>
    </source>
</evidence>
<reference evidence="1 2" key="1">
    <citation type="journal article" date="2019" name="Int. J. Syst. Evol. Microbiol.">
        <title>The Global Catalogue of Microorganisms (GCM) 10K type strain sequencing project: providing services to taxonomists for standard genome sequencing and annotation.</title>
        <authorList>
            <consortium name="The Broad Institute Genomics Platform"/>
            <consortium name="The Broad Institute Genome Sequencing Center for Infectious Disease"/>
            <person name="Wu L."/>
            <person name="Ma J."/>
        </authorList>
    </citation>
    <scope>NUCLEOTIDE SEQUENCE [LARGE SCALE GENOMIC DNA]</scope>
    <source>
        <strain evidence="1 2">JCM 9088</strain>
    </source>
</reference>
<comment type="caution">
    <text evidence="1">The sequence shown here is derived from an EMBL/GenBank/DDBJ whole genome shotgun (WGS) entry which is preliminary data.</text>
</comment>
<evidence type="ECO:0000313" key="2">
    <source>
        <dbReference type="Proteomes" id="UP001500403"/>
    </source>
</evidence>
<name>A0ABN3X1B6_9ACTN</name>
<gene>
    <name evidence="1" type="ORF">GCM10010446_16510</name>
</gene>
<accession>A0ABN3X1B6</accession>
<sequence>MTGIRVIGTARYEGAAPQQVWYASYGSNTHPDRLASYLAGGRPPGAARTYPGCRDRRAPAASVPVELEGTLYFATESPVWTGARAFYDPGADGRVLARAHLVTAEQFSDVAAQEMYREPGVDLDLSGALTRGRAALGDGRYETLVCPGVLEGLPVLTFTAPWSVSDVQWAEPSAAYVRYLATGLLGAGAWDVSTVAGYLAACPGAAGRWTARELEELIGR</sequence>
<dbReference type="EMBL" id="BAAAUD010000014">
    <property type="protein sequence ID" value="GAA2932391.1"/>
    <property type="molecule type" value="Genomic_DNA"/>
</dbReference>
<dbReference type="Gene3D" id="3.10.490.10">
    <property type="entry name" value="Gamma-glutamyl cyclotransferase-like"/>
    <property type="match status" value="1"/>
</dbReference>
<dbReference type="Proteomes" id="UP001500403">
    <property type="component" value="Unassembled WGS sequence"/>
</dbReference>
<evidence type="ECO:0008006" key="3">
    <source>
        <dbReference type="Google" id="ProtNLM"/>
    </source>
</evidence>
<keyword evidence="2" id="KW-1185">Reference proteome</keyword>
<proteinExistence type="predicted"/>
<protein>
    <recommendedName>
        <fullName evidence="3">Histone deacetylase</fullName>
    </recommendedName>
</protein>